<evidence type="ECO:0000313" key="6">
    <source>
        <dbReference type="EMBL" id="MFC4603703.1"/>
    </source>
</evidence>
<dbReference type="EMBL" id="JBHSFO010000003">
    <property type="protein sequence ID" value="MFC4603703.1"/>
    <property type="molecule type" value="Genomic_DNA"/>
</dbReference>
<feature type="transmembrane region" description="Helical" evidence="5">
    <location>
        <begin position="69"/>
        <end position="87"/>
    </location>
</feature>
<comment type="caution">
    <text evidence="6">The sequence shown here is derived from an EMBL/GenBank/DDBJ whole genome shotgun (WGS) entry which is preliminary data.</text>
</comment>
<evidence type="ECO:0000256" key="2">
    <source>
        <dbReference type="ARBA" id="ARBA00022692"/>
    </source>
</evidence>
<feature type="transmembrane region" description="Helical" evidence="5">
    <location>
        <begin position="44"/>
        <end position="64"/>
    </location>
</feature>
<sequence length="115" mass="11721">MFAAAAIVSVLLALLLTFSAVGKLTKSDMQVESMTNVNFPVDKMWMLAIAELAGAVGLIVGLFWWPIGLAAALGVAAYFLGAVVMHVRANDKAVAPAGVLAIVALAAAVLIALAA</sequence>
<dbReference type="Proteomes" id="UP001595914">
    <property type="component" value="Unassembled WGS sequence"/>
</dbReference>
<comment type="subcellular location">
    <subcellularLocation>
        <location evidence="1">Membrane</location>
        <topology evidence="1">Multi-pass membrane protein</topology>
    </subcellularLocation>
</comment>
<proteinExistence type="predicted"/>
<protein>
    <submittedName>
        <fullName evidence="6">DoxX family protein</fullName>
    </submittedName>
</protein>
<evidence type="ECO:0000256" key="4">
    <source>
        <dbReference type="ARBA" id="ARBA00023136"/>
    </source>
</evidence>
<keyword evidence="7" id="KW-1185">Reference proteome</keyword>
<keyword evidence="4 5" id="KW-0472">Membrane</keyword>
<evidence type="ECO:0000256" key="3">
    <source>
        <dbReference type="ARBA" id="ARBA00022989"/>
    </source>
</evidence>
<organism evidence="6 7">
    <name type="scientific">Rhodococcus kronopolitis</name>
    <dbReference type="NCBI Taxonomy" id="1460226"/>
    <lineage>
        <taxon>Bacteria</taxon>
        <taxon>Bacillati</taxon>
        <taxon>Actinomycetota</taxon>
        <taxon>Actinomycetes</taxon>
        <taxon>Mycobacteriales</taxon>
        <taxon>Nocardiaceae</taxon>
        <taxon>Rhodococcus</taxon>
    </lineage>
</organism>
<keyword evidence="2 5" id="KW-0812">Transmembrane</keyword>
<dbReference type="InterPro" id="IPR032808">
    <property type="entry name" value="DoxX"/>
</dbReference>
<gene>
    <name evidence="6" type="ORF">ACFO6S_08430</name>
</gene>
<feature type="transmembrane region" description="Helical" evidence="5">
    <location>
        <begin position="93"/>
        <end position="114"/>
    </location>
</feature>
<name>A0ABV9FR16_9NOCA</name>
<evidence type="ECO:0000313" key="7">
    <source>
        <dbReference type="Proteomes" id="UP001595914"/>
    </source>
</evidence>
<evidence type="ECO:0000256" key="5">
    <source>
        <dbReference type="SAM" id="Phobius"/>
    </source>
</evidence>
<dbReference type="Pfam" id="PF13564">
    <property type="entry name" value="DoxX_2"/>
    <property type="match status" value="1"/>
</dbReference>
<accession>A0ABV9FR16</accession>
<dbReference type="RefSeq" id="WP_378415896.1">
    <property type="nucleotide sequence ID" value="NZ_JBHSFO010000003.1"/>
</dbReference>
<keyword evidence="3 5" id="KW-1133">Transmembrane helix</keyword>
<evidence type="ECO:0000256" key="1">
    <source>
        <dbReference type="ARBA" id="ARBA00004141"/>
    </source>
</evidence>
<reference evidence="7" key="1">
    <citation type="journal article" date="2019" name="Int. J. Syst. Evol. Microbiol.">
        <title>The Global Catalogue of Microorganisms (GCM) 10K type strain sequencing project: providing services to taxonomists for standard genome sequencing and annotation.</title>
        <authorList>
            <consortium name="The Broad Institute Genomics Platform"/>
            <consortium name="The Broad Institute Genome Sequencing Center for Infectious Disease"/>
            <person name="Wu L."/>
            <person name="Ma J."/>
        </authorList>
    </citation>
    <scope>NUCLEOTIDE SEQUENCE [LARGE SCALE GENOMIC DNA]</scope>
    <source>
        <strain evidence="7">CCUG 54520</strain>
    </source>
</reference>